<proteinExistence type="predicted"/>
<dbReference type="AlphaFoldDB" id="J3MCF8"/>
<dbReference type="HOGENOM" id="CLU_2032566_0_0_1"/>
<reference evidence="2" key="1">
    <citation type="journal article" date="2013" name="Nat. Commun.">
        <title>Whole-genome sequencing of Oryza brachyantha reveals mechanisms underlying Oryza genome evolution.</title>
        <authorList>
            <person name="Chen J."/>
            <person name="Huang Q."/>
            <person name="Gao D."/>
            <person name="Wang J."/>
            <person name="Lang Y."/>
            <person name="Liu T."/>
            <person name="Li B."/>
            <person name="Bai Z."/>
            <person name="Luis Goicoechea J."/>
            <person name="Liang C."/>
            <person name="Chen C."/>
            <person name="Zhang W."/>
            <person name="Sun S."/>
            <person name="Liao Y."/>
            <person name="Zhang X."/>
            <person name="Yang L."/>
            <person name="Song C."/>
            <person name="Wang M."/>
            <person name="Shi J."/>
            <person name="Liu G."/>
            <person name="Liu J."/>
            <person name="Zhou H."/>
            <person name="Zhou W."/>
            <person name="Yu Q."/>
            <person name="An N."/>
            <person name="Chen Y."/>
            <person name="Cai Q."/>
            <person name="Wang B."/>
            <person name="Liu B."/>
            <person name="Min J."/>
            <person name="Huang Y."/>
            <person name="Wu H."/>
            <person name="Li Z."/>
            <person name="Zhang Y."/>
            <person name="Yin Y."/>
            <person name="Song W."/>
            <person name="Jiang J."/>
            <person name="Jackson S.A."/>
            <person name="Wing R.A."/>
            <person name="Wang J."/>
            <person name="Chen M."/>
        </authorList>
    </citation>
    <scope>NUCLEOTIDE SEQUENCE [LARGE SCALE GENOMIC DNA]</scope>
    <source>
        <strain evidence="2">cv. IRGC 101232</strain>
    </source>
</reference>
<reference evidence="2" key="2">
    <citation type="submission" date="2013-04" db="UniProtKB">
        <authorList>
            <consortium name="EnsemblPlants"/>
        </authorList>
    </citation>
    <scope>IDENTIFICATION</scope>
</reference>
<sequence>MHVLGLGRYLFWGSRRSARSSVRTSGQREETRRSRQTARALGETRHRRRSAGSRRRSVREWSAGRSRRSGRNCGSMNWQGAEAARRRTAAVAEGRRARARRMRSAEKVAGVCENPRCAAAAL</sequence>
<name>J3MCF8_ORYBR</name>
<keyword evidence="3" id="KW-1185">Reference proteome</keyword>
<organism evidence="2">
    <name type="scientific">Oryza brachyantha</name>
    <name type="common">malo sina</name>
    <dbReference type="NCBI Taxonomy" id="4533"/>
    <lineage>
        <taxon>Eukaryota</taxon>
        <taxon>Viridiplantae</taxon>
        <taxon>Streptophyta</taxon>
        <taxon>Embryophyta</taxon>
        <taxon>Tracheophyta</taxon>
        <taxon>Spermatophyta</taxon>
        <taxon>Magnoliopsida</taxon>
        <taxon>Liliopsida</taxon>
        <taxon>Poales</taxon>
        <taxon>Poaceae</taxon>
        <taxon>BOP clade</taxon>
        <taxon>Oryzoideae</taxon>
        <taxon>Oryzeae</taxon>
        <taxon>Oryzinae</taxon>
        <taxon>Oryza</taxon>
    </lineage>
</organism>
<dbReference type="EnsemblPlants" id="OB06G17020.1">
    <property type="protein sequence ID" value="OB06G17020.1"/>
    <property type="gene ID" value="OB06G17020"/>
</dbReference>
<feature type="region of interest" description="Disordered" evidence="1">
    <location>
        <begin position="16"/>
        <end position="84"/>
    </location>
</feature>
<dbReference type="Proteomes" id="UP000006038">
    <property type="component" value="Chromosome 6"/>
</dbReference>
<evidence type="ECO:0000256" key="1">
    <source>
        <dbReference type="SAM" id="MobiDB-lite"/>
    </source>
</evidence>
<evidence type="ECO:0000313" key="2">
    <source>
        <dbReference type="EnsemblPlants" id="OB06G17020.1"/>
    </source>
</evidence>
<feature type="compositionally biased region" description="Basic residues" evidence="1">
    <location>
        <begin position="45"/>
        <end position="57"/>
    </location>
</feature>
<protein>
    <submittedName>
        <fullName evidence="2">Uncharacterized protein</fullName>
    </submittedName>
</protein>
<evidence type="ECO:0000313" key="3">
    <source>
        <dbReference type="Proteomes" id="UP000006038"/>
    </source>
</evidence>
<accession>J3MCF8</accession>
<dbReference type="Gramene" id="OB06G17020.1">
    <property type="protein sequence ID" value="OB06G17020.1"/>
    <property type="gene ID" value="OB06G17020"/>
</dbReference>